<dbReference type="AlphaFoldDB" id="A0A4U8WD20"/>
<protein>
    <recommendedName>
        <fullName evidence="2">SCO6045-like C-terminal domain-containing protein</fullName>
    </recommendedName>
</protein>
<feature type="domain" description="SCO6045-like C-terminal" evidence="2">
    <location>
        <begin position="34"/>
        <end position="116"/>
    </location>
</feature>
<gene>
    <name evidence="3" type="ORF">NCTC10797_04153</name>
</gene>
<feature type="region of interest" description="Disordered" evidence="1">
    <location>
        <begin position="1"/>
        <end position="26"/>
    </location>
</feature>
<accession>A0A4U8WD20</accession>
<dbReference type="InterPro" id="IPR058711">
    <property type="entry name" value="SCO6045-like_C"/>
</dbReference>
<evidence type="ECO:0000313" key="4">
    <source>
        <dbReference type="Proteomes" id="UP000290439"/>
    </source>
</evidence>
<dbReference type="Proteomes" id="UP000290439">
    <property type="component" value="Chromosome"/>
</dbReference>
<sequence length="139" mass="14743">MTAVVPGRRRGGASGEHSDPVSNRVSSEDVLALAERQAALVRALVAGEAAPPGFDNAALRAAESALLRKRAGILARHNPMLAHAAGPDFEQTFAAWARGRPKISTDADIAGFAAHLGIRLPSKRSRIVARLRRLLRLKG</sequence>
<proteinExistence type="predicted"/>
<name>A0A4U8WD20_9NOCA</name>
<organism evidence="3 4">
    <name type="scientific">Nocardia cyriacigeorgica</name>
    <dbReference type="NCBI Taxonomy" id="135487"/>
    <lineage>
        <taxon>Bacteria</taxon>
        <taxon>Bacillati</taxon>
        <taxon>Actinomycetota</taxon>
        <taxon>Actinomycetes</taxon>
        <taxon>Mycobacteriales</taxon>
        <taxon>Nocardiaceae</taxon>
        <taxon>Nocardia</taxon>
    </lineage>
</organism>
<dbReference type="Pfam" id="PF26136">
    <property type="entry name" value="SCO6045_C"/>
    <property type="match status" value="1"/>
</dbReference>
<dbReference type="EMBL" id="LR215973">
    <property type="protein sequence ID" value="VFB00358.1"/>
    <property type="molecule type" value="Genomic_DNA"/>
</dbReference>
<evidence type="ECO:0000259" key="2">
    <source>
        <dbReference type="Pfam" id="PF26136"/>
    </source>
</evidence>
<evidence type="ECO:0000313" key="3">
    <source>
        <dbReference type="EMBL" id="VFB00358.1"/>
    </source>
</evidence>
<reference evidence="3 4" key="1">
    <citation type="submission" date="2019-02" db="EMBL/GenBank/DDBJ databases">
        <authorList>
            <consortium name="Pathogen Informatics"/>
        </authorList>
    </citation>
    <scope>NUCLEOTIDE SEQUENCE [LARGE SCALE GENOMIC DNA]</scope>
    <source>
        <strain evidence="3 4">3012STDY6756504</strain>
    </source>
</reference>
<evidence type="ECO:0000256" key="1">
    <source>
        <dbReference type="SAM" id="MobiDB-lite"/>
    </source>
</evidence>